<evidence type="ECO:0000313" key="5">
    <source>
        <dbReference type="Proteomes" id="UP000008810"/>
    </source>
</evidence>
<evidence type="ECO:0000313" key="3">
    <source>
        <dbReference type="EMBL" id="KQJ90808.2"/>
    </source>
</evidence>
<dbReference type="Pfam" id="PF23622">
    <property type="entry name" value="LRR_At1g61320_AtMIF1"/>
    <property type="match status" value="1"/>
</dbReference>
<reference evidence="3" key="2">
    <citation type="submission" date="2017-06" db="EMBL/GenBank/DDBJ databases">
        <title>WGS assembly of Brachypodium distachyon.</title>
        <authorList>
            <consortium name="The International Brachypodium Initiative"/>
            <person name="Lucas S."/>
            <person name="Harmon-Smith M."/>
            <person name="Lail K."/>
            <person name="Tice H."/>
            <person name="Grimwood J."/>
            <person name="Bruce D."/>
            <person name="Barry K."/>
            <person name="Shu S."/>
            <person name="Lindquist E."/>
            <person name="Wang M."/>
            <person name="Pitluck S."/>
            <person name="Vogel J.P."/>
            <person name="Garvin D.F."/>
            <person name="Mockler T.C."/>
            <person name="Schmutz J."/>
            <person name="Rokhsar D."/>
            <person name="Bevan M.W."/>
        </authorList>
    </citation>
    <scope>NUCLEOTIDE SEQUENCE</scope>
    <source>
        <strain evidence="3">Bd21</strain>
    </source>
</reference>
<dbReference type="RefSeq" id="XP_024319158.1">
    <property type="nucleotide sequence ID" value="XM_024463390.1"/>
</dbReference>
<keyword evidence="5" id="KW-1185">Reference proteome</keyword>
<gene>
    <name evidence="4" type="primary">LOC100835160</name>
    <name evidence="3" type="ORF">BRADI_4g34207v3</name>
</gene>
<dbReference type="Proteomes" id="UP000008810">
    <property type="component" value="Chromosome 4"/>
</dbReference>
<dbReference type="InterPro" id="IPR032675">
    <property type="entry name" value="LRR_dom_sf"/>
</dbReference>
<dbReference type="RefSeq" id="XP_024319154.1">
    <property type="nucleotide sequence ID" value="XM_024463386.1"/>
</dbReference>
<dbReference type="InterPro" id="IPR053772">
    <property type="entry name" value="At1g61320/At1g61330-like"/>
</dbReference>
<evidence type="ECO:0000259" key="1">
    <source>
        <dbReference type="Pfam" id="PF00646"/>
    </source>
</evidence>
<dbReference type="InterPro" id="IPR036047">
    <property type="entry name" value="F-box-like_dom_sf"/>
</dbReference>
<reference evidence="3 4" key="1">
    <citation type="journal article" date="2010" name="Nature">
        <title>Genome sequencing and analysis of the model grass Brachypodium distachyon.</title>
        <authorList>
            <consortium name="International Brachypodium Initiative"/>
        </authorList>
    </citation>
    <scope>NUCLEOTIDE SEQUENCE [LARGE SCALE GENOMIC DNA]</scope>
    <source>
        <strain evidence="3">Bd21</strain>
        <strain evidence="4">cv. Bd21</strain>
    </source>
</reference>
<evidence type="ECO:0000313" key="4">
    <source>
        <dbReference type="EnsemblPlants" id="KQJ90808"/>
    </source>
</evidence>
<dbReference type="ExpressionAtlas" id="A0A0Q3IXK7">
    <property type="expression patterns" value="baseline"/>
</dbReference>
<sequence>MTDLLVCMEDNLCTFSPCISFVLVGVLGQKLDNGETNRGLFFPYGLMTSAAKRKGSPCLQDDNSRSDKKLRYSMPSLPEDIWHHIHSLLPLRDAARTACVSRTFLGFWRCYPNLTITRETLGLVRLEDEKDGMSYETSCDLATKIDHILRNHSGTGVKALKLEINDFPVFCTYGDLDRWLHIAVRPGIEKLDLWLRPILSAVSVYNFPCSLLLNGSGKSLRHLHLSSCTFRPTAGLDCLRSLTSLELYEVRVTEDDLRCLLSSLVALEELRLVDCEELIFLKIPSLLQRLSNLVVHDCENLEVIESKAPNLSGFEYMGPQVQLSLGDSLQDIYINGSGRGWDIVHYAWAKLPCMVPNLEVLEISTSYLSDTLVVPAGKFLHLRHLFIDGFCRPDYDHFSLVSFLDACPYLETFRLFVEHDFMEDELVLGDFSHDLRQMPGHLHSNIKDVQILGFYSTKSIIELTCHILENATSLESLTLDTSYTAILCSDSKNGKCLPMNRDMIMEAHKALLAVKRYILGKVPSSVELKVVEPCSRCNDLEILVQERKLVEPAQSESAQEFPLGKNK</sequence>
<organism evidence="3">
    <name type="scientific">Brachypodium distachyon</name>
    <name type="common">Purple false brome</name>
    <name type="synonym">Trachynia distachya</name>
    <dbReference type="NCBI Taxonomy" id="15368"/>
    <lineage>
        <taxon>Eukaryota</taxon>
        <taxon>Viridiplantae</taxon>
        <taxon>Streptophyta</taxon>
        <taxon>Embryophyta</taxon>
        <taxon>Tracheophyta</taxon>
        <taxon>Spermatophyta</taxon>
        <taxon>Magnoliopsida</taxon>
        <taxon>Liliopsida</taxon>
        <taxon>Poales</taxon>
        <taxon>Poaceae</taxon>
        <taxon>BOP clade</taxon>
        <taxon>Pooideae</taxon>
        <taxon>Stipodae</taxon>
        <taxon>Brachypodieae</taxon>
        <taxon>Brachypodium</taxon>
    </lineage>
</organism>
<dbReference type="Pfam" id="PF00646">
    <property type="entry name" value="F-box"/>
    <property type="match status" value="1"/>
</dbReference>
<dbReference type="EnsemblPlants" id="KQJ90808">
    <property type="protein sequence ID" value="KQJ90808"/>
    <property type="gene ID" value="BRADI_4g34207v3"/>
</dbReference>
<reference evidence="4" key="3">
    <citation type="submission" date="2018-08" db="UniProtKB">
        <authorList>
            <consortium name="EnsemblPlants"/>
        </authorList>
    </citation>
    <scope>IDENTIFICATION</scope>
    <source>
        <strain evidence="4">cv. Bd21</strain>
    </source>
</reference>
<feature type="domain" description="At1g61320/AtMIF1 LRR" evidence="2">
    <location>
        <begin position="148"/>
        <end position="535"/>
    </location>
</feature>
<name>A0A0Q3IXK7_BRADI</name>
<evidence type="ECO:0008006" key="6">
    <source>
        <dbReference type="Google" id="ProtNLM"/>
    </source>
</evidence>
<dbReference type="RefSeq" id="XP_024319155.1">
    <property type="nucleotide sequence ID" value="XM_024463387.1"/>
</dbReference>
<proteinExistence type="predicted"/>
<dbReference type="SUPFAM" id="SSF81383">
    <property type="entry name" value="F-box domain"/>
    <property type="match status" value="1"/>
</dbReference>
<dbReference type="InterPro" id="IPR055357">
    <property type="entry name" value="LRR_At1g61320_AtMIF1"/>
</dbReference>
<dbReference type="GeneID" id="100835160"/>
<accession>A0A0Q3IXK7</accession>
<evidence type="ECO:0000259" key="2">
    <source>
        <dbReference type="Pfam" id="PF23622"/>
    </source>
</evidence>
<dbReference type="RefSeq" id="XP_024319156.1">
    <property type="nucleotide sequence ID" value="XM_024463388.1"/>
</dbReference>
<dbReference type="PANTHER" id="PTHR34145">
    <property type="entry name" value="OS02G0105600 PROTEIN"/>
    <property type="match status" value="1"/>
</dbReference>
<dbReference type="OrthoDB" id="613853at2759"/>
<feature type="domain" description="F-box" evidence="1">
    <location>
        <begin position="75"/>
        <end position="105"/>
    </location>
</feature>
<protein>
    <recommendedName>
        <fullName evidence="6">F-box domain-containing protein</fullName>
    </recommendedName>
</protein>
<dbReference type="AlphaFoldDB" id="A0A0Q3IXK7"/>
<dbReference type="SUPFAM" id="SSF52047">
    <property type="entry name" value="RNI-like"/>
    <property type="match status" value="1"/>
</dbReference>
<dbReference type="InterPro" id="IPR001810">
    <property type="entry name" value="F-box_dom"/>
</dbReference>
<dbReference type="RefSeq" id="XP_024319157.1">
    <property type="nucleotide sequence ID" value="XM_024463389.1"/>
</dbReference>
<dbReference type="Gene3D" id="3.80.10.10">
    <property type="entry name" value="Ribonuclease Inhibitor"/>
    <property type="match status" value="1"/>
</dbReference>
<dbReference type="Gramene" id="KQJ90808">
    <property type="protein sequence ID" value="KQJ90808"/>
    <property type="gene ID" value="BRADI_4g34207v3"/>
</dbReference>
<dbReference type="PANTHER" id="PTHR34145:SF36">
    <property type="entry name" value="F-BOX DOMAIN-CONTAINING PROTEIN"/>
    <property type="match status" value="1"/>
</dbReference>
<dbReference type="EMBL" id="CM000883">
    <property type="protein sequence ID" value="KQJ90808.2"/>
    <property type="molecule type" value="Genomic_DNA"/>
</dbReference>